<dbReference type="Pfam" id="PF03787">
    <property type="entry name" value="RAMPs"/>
    <property type="match status" value="1"/>
</dbReference>
<reference evidence="3 4" key="1">
    <citation type="submission" date="2011-09" db="EMBL/GenBank/DDBJ databases">
        <title>The draft genome of Fischerella sp. JSC-11.</title>
        <authorList>
            <consortium name="US DOE Joint Genome Institute (JGI-PGF)"/>
            <person name="Lucas S."/>
            <person name="Han J."/>
            <person name="Lapidus A."/>
            <person name="Cheng J.-F."/>
            <person name="Goodwin L."/>
            <person name="Pitluck S."/>
            <person name="Peters L."/>
            <person name="Land M.L."/>
            <person name="Hauser L."/>
            <person name="Sarkisova S."/>
            <person name="Bryant D.A."/>
            <person name="Brown I."/>
            <person name="Woyke T.J."/>
        </authorList>
    </citation>
    <scope>NUCLEOTIDE SEQUENCE [LARGE SCALE GENOMIC DNA]</scope>
    <source>
        <strain evidence="3 4">JSC-11</strain>
    </source>
</reference>
<evidence type="ECO:0000313" key="4">
    <source>
        <dbReference type="Proteomes" id="UP000004344"/>
    </source>
</evidence>
<protein>
    <recommendedName>
        <fullName evidence="2">CRISPR type III-associated protein domain-containing protein</fullName>
    </recommendedName>
</protein>
<keyword evidence="4" id="KW-1185">Reference proteome</keyword>
<dbReference type="AlphaFoldDB" id="G6FQ88"/>
<evidence type="ECO:0000256" key="1">
    <source>
        <dbReference type="ARBA" id="ARBA00023118"/>
    </source>
</evidence>
<dbReference type="EMBL" id="AGIZ01000003">
    <property type="protein sequence ID" value="EHC17973.1"/>
    <property type="molecule type" value="Genomic_DNA"/>
</dbReference>
<dbReference type="Proteomes" id="UP000004344">
    <property type="component" value="Unassembled WGS sequence"/>
</dbReference>
<name>G6FQ88_9CYAN</name>
<evidence type="ECO:0000313" key="3">
    <source>
        <dbReference type="EMBL" id="EHC17973.1"/>
    </source>
</evidence>
<dbReference type="InterPro" id="IPR005537">
    <property type="entry name" value="RAMP_III_fam"/>
</dbReference>
<dbReference type="GO" id="GO:0051607">
    <property type="term" value="P:defense response to virus"/>
    <property type="evidence" value="ECO:0007669"/>
    <property type="project" value="UniProtKB-KW"/>
</dbReference>
<evidence type="ECO:0000259" key="2">
    <source>
        <dbReference type="Pfam" id="PF03787"/>
    </source>
</evidence>
<dbReference type="GeneID" id="35798211"/>
<proteinExistence type="predicted"/>
<gene>
    <name evidence="3" type="ORF">FJSC11DRAFT_1035</name>
</gene>
<dbReference type="PATRIC" id="fig|741277.3.peg.1219"/>
<accession>G6FQ88</accession>
<comment type="caution">
    <text evidence="3">The sequence shown here is derived from an EMBL/GenBank/DDBJ whole genome shotgun (WGS) entry which is preliminary data.</text>
</comment>
<feature type="domain" description="CRISPR type III-associated protein" evidence="2">
    <location>
        <begin position="25"/>
        <end position="219"/>
    </location>
</feature>
<organism evidence="3 4">
    <name type="scientific">Fischerella thermalis JSC-11</name>
    <dbReference type="NCBI Taxonomy" id="741277"/>
    <lineage>
        <taxon>Bacteria</taxon>
        <taxon>Bacillati</taxon>
        <taxon>Cyanobacteriota</taxon>
        <taxon>Cyanophyceae</taxon>
        <taxon>Nostocales</taxon>
        <taxon>Hapalosiphonaceae</taxon>
        <taxon>Fischerella</taxon>
    </lineage>
</organism>
<sequence>MKAITFLLHTTQPLLATSLQGDPNSDISFPYIPGSMIRGVLIGRYLQRHNLKSTDDILDESKYPDIKRLFFNGNTRYLNAYLYDKQKQKRTLPVPRSWLKKKGDDISNLDEITVYDFSYETPEEDISYKSLDESFCTVDDKDIVLYKEKRRINIHNMRNRKKGRGDENNGAIFRYEALDAEQYFQAVILCDDPDDIEKIKPLLEPQEMWLGGSQSAGYGHTQIIPIEEDEEHDYWDEVGIEPEDRNDRELIRITLLSDLILRDKWGHYVATPPNSTGDEINQKVESLTQILEELLDIKLEPQSSYTSSLIVGGFNRKWGLPLPQVPALAAGSVFVFKYNKEDGELDSEKIRLVENQGIGERRVDGFGRIAINWLEEEAIFNACLPKRETNREQPQLVPNSEDSQLAQKMAKRLLEQKLDRRLLEKVDNCKLRPNKLSNSQLSRLMIVATQALRQEIKKSGVEELEERKKIVIDFLKNLTKNANSQFEDTKVYRKSFKGQICDWLKDSSTWLDSDNLKFSIAGESVPPDLVEKLKLEYTLRLIIAVAKQATKDKQDE</sequence>
<keyword evidence="1" id="KW-0051">Antiviral defense</keyword>
<dbReference type="RefSeq" id="WP_009455314.1">
    <property type="nucleotide sequence ID" value="NZ_AGIZ01000003.1"/>
</dbReference>